<reference evidence="8 9" key="1">
    <citation type="submission" date="2018-07" db="EMBL/GenBank/DDBJ databases">
        <title>Genome sequence of Nitratireductor thuwali#1536.</title>
        <authorList>
            <person name="Michoud G."/>
            <person name="Merlino G."/>
            <person name="Sefrji F.O."/>
            <person name="Daffonchio D."/>
        </authorList>
    </citation>
    <scope>NUCLEOTIDE SEQUENCE [LARGE SCALE GENOMIC DNA]</scope>
    <source>
        <strain evidence="9">Nit1536</strain>
    </source>
</reference>
<accession>A0ABY5MN52</accession>
<evidence type="ECO:0000256" key="5">
    <source>
        <dbReference type="ARBA" id="ARBA00023136"/>
    </source>
</evidence>
<evidence type="ECO:0000313" key="8">
    <source>
        <dbReference type="EMBL" id="UUP18505.1"/>
    </source>
</evidence>
<feature type="transmembrane region" description="Helical" evidence="6">
    <location>
        <begin position="56"/>
        <end position="77"/>
    </location>
</feature>
<dbReference type="RefSeq" id="WP_338530734.1">
    <property type="nucleotide sequence ID" value="NZ_CP030941.1"/>
</dbReference>
<feature type="transmembrane region" description="Helical" evidence="6">
    <location>
        <begin position="252"/>
        <end position="272"/>
    </location>
</feature>
<keyword evidence="3 6" id="KW-0812">Transmembrane</keyword>
<dbReference type="SUPFAM" id="SSF103473">
    <property type="entry name" value="MFS general substrate transporter"/>
    <property type="match status" value="1"/>
</dbReference>
<feature type="transmembrane region" description="Helical" evidence="6">
    <location>
        <begin position="147"/>
        <end position="169"/>
    </location>
</feature>
<dbReference type="InterPro" id="IPR036259">
    <property type="entry name" value="MFS_trans_sf"/>
</dbReference>
<dbReference type="InterPro" id="IPR050189">
    <property type="entry name" value="MFS_Efflux_Transporters"/>
</dbReference>
<dbReference type="Pfam" id="PF07690">
    <property type="entry name" value="MFS_1"/>
    <property type="match status" value="1"/>
</dbReference>
<feature type="transmembrane region" description="Helical" evidence="6">
    <location>
        <begin position="20"/>
        <end position="44"/>
    </location>
</feature>
<feature type="transmembrane region" description="Helical" evidence="6">
    <location>
        <begin position="305"/>
        <end position="329"/>
    </location>
</feature>
<protein>
    <submittedName>
        <fullName evidence="8">Sugar efflux transporter B</fullName>
    </submittedName>
</protein>
<dbReference type="InterPro" id="IPR020846">
    <property type="entry name" value="MFS_dom"/>
</dbReference>
<evidence type="ECO:0000256" key="3">
    <source>
        <dbReference type="ARBA" id="ARBA00022692"/>
    </source>
</evidence>
<name>A0ABY5MN52_9HYPH</name>
<feature type="transmembrane region" description="Helical" evidence="6">
    <location>
        <begin position="373"/>
        <end position="390"/>
    </location>
</feature>
<evidence type="ECO:0000256" key="4">
    <source>
        <dbReference type="ARBA" id="ARBA00022989"/>
    </source>
</evidence>
<dbReference type="PROSITE" id="PS50850">
    <property type="entry name" value="MFS"/>
    <property type="match status" value="1"/>
</dbReference>
<feature type="transmembrane region" description="Helical" evidence="6">
    <location>
        <begin position="279"/>
        <end position="299"/>
    </location>
</feature>
<evidence type="ECO:0000259" key="7">
    <source>
        <dbReference type="PROSITE" id="PS50850"/>
    </source>
</evidence>
<feature type="transmembrane region" description="Helical" evidence="6">
    <location>
        <begin position="113"/>
        <end position="135"/>
    </location>
</feature>
<feature type="transmembrane region" description="Helical" evidence="6">
    <location>
        <begin position="341"/>
        <end position="361"/>
    </location>
</feature>
<organism evidence="8 9">
    <name type="scientific">Nitratireductor thuwali</name>
    <dbReference type="NCBI Taxonomy" id="2267699"/>
    <lineage>
        <taxon>Bacteria</taxon>
        <taxon>Pseudomonadati</taxon>
        <taxon>Pseudomonadota</taxon>
        <taxon>Alphaproteobacteria</taxon>
        <taxon>Hyphomicrobiales</taxon>
        <taxon>Phyllobacteriaceae</taxon>
        <taxon>Nitratireductor</taxon>
    </lineage>
</organism>
<evidence type="ECO:0000256" key="1">
    <source>
        <dbReference type="ARBA" id="ARBA00004651"/>
    </source>
</evidence>
<keyword evidence="4 6" id="KW-1133">Transmembrane helix</keyword>
<sequence length="402" mass="40180">MSIHLKASSISEPGPAAAPIPATVYVLTGAIAVIGCNSLVLSPIAPDVAAAFGVPVPAVMAGTGAFGLGTAGSALLLARHIDRVGAWRILRLAFALLAAALALSAAAPAVPVLVAAQLAAGIAVGLSLPAIYANAAAIAPPGRESRTVGIVLTGWTISMVAGVSLSAVLADMLNWRAVFAVVACLALLGLAALIMGGQEDRKACAPATSPLAALATPGLLPLLAANGAFMTAFYGTYSYLGDHLHQSLGLPLSAGGLTTLAYGLGFGAAAFLDRAGGRVPARMALPMAFSLVLAVYVLLSLTAHVYAALLAVAFVWGVANHLGLNLLIVRLTAIDPARRGGILGLNSAVTYLAAFAGSVAFGPLYLTGSFPDLALAAAVLMAVSVAATWPRGADQNVRPSSD</sequence>
<gene>
    <name evidence="8" type="primary">sotB</name>
    <name evidence="8" type="ORF">NTH_02988</name>
</gene>
<dbReference type="InterPro" id="IPR011701">
    <property type="entry name" value="MFS"/>
</dbReference>
<comment type="subcellular location">
    <subcellularLocation>
        <location evidence="1">Cell membrane</location>
        <topology evidence="1">Multi-pass membrane protein</topology>
    </subcellularLocation>
</comment>
<evidence type="ECO:0000256" key="2">
    <source>
        <dbReference type="ARBA" id="ARBA00022475"/>
    </source>
</evidence>
<feature type="transmembrane region" description="Helical" evidence="6">
    <location>
        <begin position="175"/>
        <end position="197"/>
    </location>
</feature>
<evidence type="ECO:0000256" key="6">
    <source>
        <dbReference type="SAM" id="Phobius"/>
    </source>
</evidence>
<proteinExistence type="predicted"/>
<dbReference type="Proteomes" id="UP001342418">
    <property type="component" value="Chromosome"/>
</dbReference>
<keyword evidence="2" id="KW-1003">Cell membrane</keyword>
<feature type="transmembrane region" description="Helical" evidence="6">
    <location>
        <begin position="218"/>
        <end position="240"/>
    </location>
</feature>
<evidence type="ECO:0000313" key="9">
    <source>
        <dbReference type="Proteomes" id="UP001342418"/>
    </source>
</evidence>
<feature type="domain" description="Major facilitator superfamily (MFS) profile" evidence="7">
    <location>
        <begin position="23"/>
        <end position="396"/>
    </location>
</feature>
<keyword evidence="9" id="KW-1185">Reference proteome</keyword>
<feature type="transmembrane region" description="Helical" evidence="6">
    <location>
        <begin position="89"/>
        <end position="107"/>
    </location>
</feature>
<dbReference type="PANTHER" id="PTHR43124:SF10">
    <property type="entry name" value="PURINE EFFLUX PUMP PBUE"/>
    <property type="match status" value="1"/>
</dbReference>
<dbReference type="EMBL" id="CP030941">
    <property type="protein sequence ID" value="UUP18505.1"/>
    <property type="molecule type" value="Genomic_DNA"/>
</dbReference>
<dbReference type="Gene3D" id="1.20.1250.20">
    <property type="entry name" value="MFS general substrate transporter like domains"/>
    <property type="match status" value="1"/>
</dbReference>
<keyword evidence="5 6" id="KW-0472">Membrane</keyword>
<dbReference type="PANTHER" id="PTHR43124">
    <property type="entry name" value="PURINE EFFLUX PUMP PBUE"/>
    <property type="match status" value="1"/>
</dbReference>